<dbReference type="SUPFAM" id="SSF56300">
    <property type="entry name" value="Metallo-dependent phosphatases"/>
    <property type="match status" value="1"/>
</dbReference>
<proteinExistence type="inferred from homology"/>
<reference evidence="7" key="1">
    <citation type="submission" date="2023-02" db="EMBL/GenBank/DDBJ databases">
        <title>The sequence of Aeromonas hydrophila K533.</title>
        <authorList>
            <person name="Luo X."/>
        </authorList>
    </citation>
    <scope>NUCLEOTIDE SEQUENCE</scope>
    <source>
        <strain evidence="7">K533</strain>
    </source>
</reference>
<protein>
    <submittedName>
        <fullName evidence="7">Metallophosphoesterase</fullName>
    </submittedName>
</protein>
<keyword evidence="3" id="KW-0408">Iron</keyword>
<dbReference type="AlphaFoldDB" id="A0AAX3P5P7"/>
<name>A0AAX3P5P7_AERHY</name>
<evidence type="ECO:0000256" key="3">
    <source>
        <dbReference type="ARBA" id="ARBA00023004"/>
    </source>
</evidence>
<dbReference type="PANTHER" id="PTHR42988">
    <property type="entry name" value="PHOSPHOHYDROLASE"/>
    <property type="match status" value="1"/>
</dbReference>
<evidence type="ECO:0000256" key="2">
    <source>
        <dbReference type="ARBA" id="ARBA00022801"/>
    </source>
</evidence>
<organism evidence="7 8">
    <name type="scientific">Aeromonas hydrophila</name>
    <dbReference type="NCBI Taxonomy" id="644"/>
    <lineage>
        <taxon>Bacteria</taxon>
        <taxon>Pseudomonadati</taxon>
        <taxon>Pseudomonadota</taxon>
        <taxon>Gammaproteobacteria</taxon>
        <taxon>Aeromonadales</taxon>
        <taxon>Aeromonadaceae</taxon>
        <taxon>Aeromonas</taxon>
    </lineage>
</organism>
<evidence type="ECO:0000259" key="6">
    <source>
        <dbReference type="Pfam" id="PF24405"/>
    </source>
</evidence>
<evidence type="ECO:0000256" key="4">
    <source>
        <dbReference type="ARBA" id="ARBA00025742"/>
    </source>
</evidence>
<evidence type="ECO:0000313" key="8">
    <source>
        <dbReference type="Proteomes" id="UP001214666"/>
    </source>
</evidence>
<comment type="similarity">
    <text evidence="4">Belongs to the cyclic nucleotide phosphodiesterase class-III family.</text>
</comment>
<dbReference type="Pfam" id="PF24405">
    <property type="entry name" value="Pua-like"/>
    <property type="match status" value="1"/>
</dbReference>
<dbReference type="Proteomes" id="UP001214666">
    <property type="component" value="Chromosome"/>
</dbReference>
<dbReference type="InterPro" id="IPR004843">
    <property type="entry name" value="Calcineurin-like_PHP"/>
</dbReference>
<evidence type="ECO:0000259" key="5">
    <source>
        <dbReference type="Pfam" id="PF00149"/>
    </source>
</evidence>
<dbReference type="GO" id="GO:0016787">
    <property type="term" value="F:hydrolase activity"/>
    <property type="evidence" value="ECO:0007669"/>
    <property type="project" value="UniProtKB-KW"/>
</dbReference>
<dbReference type="PANTHER" id="PTHR42988:SF2">
    <property type="entry name" value="CYCLIC NUCLEOTIDE PHOSPHODIESTERASE CBUA0032-RELATED"/>
    <property type="match status" value="1"/>
</dbReference>
<keyword evidence="2" id="KW-0378">Hydrolase</keyword>
<evidence type="ECO:0000313" key="7">
    <source>
        <dbReference type="EMBL" id="WEE24771.1"/>
    </source>
</evidence>
<dbReference type="GO" id="GO:0046872">
    <property type="term" value="F:metal ion binding"/>
    <property type="evidence" value="ECO:0007669"/>
    <property type="project" value="UniProtKB-KW"/>
</dbReference>
<dbReference type="Pfam" id="PF00149">
    <property type="entry name" value="Metallophos"/>
    <property type="match status" value="1"/>
</dbReference>
<dbReference type="InterPro" id="IPR029052">
    <property type="entry name" value="Metallo-depent_PP-like"/>
</dbReference>
<sequence>MVSKKLALRFRDAQNGIDTITEHLNVLTEEKSVWWGWWKKDHEDIDEETLDFIKTIKGNITLINRENTSCHSAFVEKVIFNDEMQKNLSSRIPTYYRDNSSNVYAWFLLSKITPKKYNKSLDRQFSENNNPTYVISSSKITNKPINNANRAALHKNSILLLSDLHFGDDYSHELSDSPNSLSNIIYKDLASLSLQDDISTIIITGDITTHGNWSQKQMSLATSELHFIAKKLNVEHSNIIVCPGNHDIVRYPKDSDEYNIEQKSISNQQNNQHERDFRLFRDSLNGKNWQAPLNQNQKYHINNLDVDIDIITLNSCAITATKWSEYGYVGRQGIDTIIDSNKNQNSTKKKYKILALHHHILPTNDLEQLNHNGISMTIDAVEILSKSIVSNINLIVHGHQHFFHATEYVTYNRYSKSEDKKSIKILSNGSIGVKASRRANNERQSYAIVTFNIENVEITARELTGNNSNCVSIVKLYDDYLI</sequence>
<feature type="domain" description="Pua-like" evidence="6">
    <location>
        <begin position="7"/>
        <end position="152"/>
    </location>
</feature>
<evidence type="ECO:0000256" key="1">
    <source>
        <dbReference type="ARBA" id="ARBA00022723"/>
    </source>
</evidence>
<keyword evidence="1" id="KW-0479">Metal-binding</keyword>
<feature type="domain" description="Calcineurin-like phosphoesterase" evidence="5">
    <location>
        <begin position="158"/>
        <end position="401"/>
    </location>
</feature>
<dbReference type="EMBL" id="CP118942">
    <property type="protein sequence ID" value="WEE24771.1"/>
    <property type="molecule type" value="Genomic_DNA"/>
</dbReference>
<dbReference type="InterPro" id="IPR057406">
    <property type="entry name" value="Pua-like_dom"/>
</dbReference>
<dbReference type="Gene3D" id="3.60.21.10">
    <property type="match status" value="1"/>
</dbReference>
<gene>
    <name evidence="7" type="ORF">PY771_13895</name>
</gene>
<dbReference type="RefSeq" id="WP_275115514.1">
    <property type="nucleotide sequence ID" value="NZ_CP118942.1"/>
</dbReference>
<dbReference type="InterPro" id="IPR050884">
    <property type="entry name" value="CNP_phosphodiesterase-III"/>
</dbReference>
<accession>A0AAX3P5P7</accession>